<dbReference type="Gene3D" id="1.20.1250.20">
    <property type="entry name" value="MFS general substrate transporter like domains"/>
    <property type="match status" value="2"/>
</dbReference>
<evidence type="ECO:0000313" key="8">
    <source>
        <dbReference type="EMBL" id="PIL18284.1"/>
    </source>
</evidence>
<sequence length="454" mass="48254">MAQDTDIPALDPRALRKRIWGWFFFDWASQPYNTLLITFIFAPYVKELIGDGTTAQAAWGLGIGAAGVVIAVLAPVLGALADTGGNRLRWIWLFSVLYVIGSGMLWFAAPGDFNLIATLVFFAIGMIGMEFATIFTNAMLPDLGPRAAIGRISGNGWAFGYVGGLISLLIMMVFFAESAVTGKTFVGLAPAFGLDSATREGTRFVGPLTAVWYVVFMIPFFLYVRDPRAKPAPRGALAKALRDLRATLVRLPQSRSLFAYLASSMFYRDALNGMYAFGGIYAAGVLGWSVVDVGVFGILAIISGAVFAWLGGMADSRFGPKPVITVCIVILTIVAIAMVLISRSSVLGIAVPPGSILPDVVFYIIGVVVGAAGGVIQSASRTMMVRQADPARMTEAFGLYALSGKATSFIAPTLIGITTYVTGSQQMGISPLIGLFVLGLILLPWVKPDGDRAA</sequence>
<comment type="subcellular location">
    <subcellularLocation>
        <location evidence="1">Endomembrane system</location>
        <topology evidence="1">Multi-pass membrane protein</topology>
    </subcellularLocation>
</comment>
<feature type="transmembrane region" description="Helical" evidence="6">
    <location>
        <begin position="294"/>
        <end position="311"/>
    </location>
</feature>
<keyword evidence="4 6" id="KW-1133">Transmembrane helix</keyword>
<organism evidence="8 9">
    <name type="scientific">Puniceibacterium antarcticum</name>
    <dbReference type="NCBI Taxonomy" id="1206336"/>
    <lineage>
        <taxon>Bacteria</taxon>
        <taxon>Pseudomonadati</taxon>
        <taxon>Pseudomonadota</taxon>
        <taxon>Alphaproteobacteria</taxon>
        <taxon>Rhodobacterales</taxon>
        <taxon>Paracoccaceae</taxon>
        <taxon>Puniceibacterium</taxon>
    </lineage>
</organism>
<dbReference type="PROSITE" id="PS50850">
    <property type="entry name" value="MFS"/>
    <property type="match status" value="1"/>
</dbReference>
<keyword evidence="3 6" id="KW-0812">Transmembrane</keyword>
<evidence type="ECO:0000256" key="6">
    <source>
        <dbReference type="SAM" id="Phobius"/>
    </source>
</evidence>
<evidence type="ECO:0000256" key="4">
    <source>
        <dbReference type="ARBA" id="ARBA00022989"/>
    </source>
</evidence>
<feature type="transmembrane region" description="Helical" evidence="6">
    <location>
        <begin position="270"/>
        <end position="288"/>
    </location>
</feature>
<dbReference type="PANTHER" id="PTHR23519:SF1">
    <property type="entry name" value="AUTOPHAGY-RELATED PROTEIN 22"/>
    <property type="match status" value="1"/>
</dbReference>
<keyword evidence="2" id="KW-0813">Transport</keyword>
<feature type="transmembrane region" description="Helical" evidence="6">
    <location>
        <begin position="20"/>
        <end position="45"/>
    </location>
</feature>
<feature type="transmembrane region" description="Helical" evidence="6">
    <location>
        <begin position="361"/>
        <end position="379"/>
    </location>
</feature>
<name>A0A2G8R9R6_9RHOB</name>
<feature type="transmembrane region" description="Helical" evidence="6">
    <location>
        <begin position="204"/>
        <end position="224"/>
    </location>
</feature>
<feature type="transmembrane region" description="Helical" evidence="6">
    <location>
        <begin position="90"/>
        <end position="109"/>
    </location>
</feature>
<dbReference type="AlphaFoldDB" id="A0A2G8R9R6"/>
<dbReference type="Pfam" id="PF11700">
    <property type="entry name" value="ATG22"/>
    <property type="match status" value="1"/>
</dbReference>
<feature type="transmembrane region" description="Helical" evidence="6">
    <location>
        <begin position="115"/>
        <end position="135"/>
    </location>
</feature>
<feature type="transmembrane region" description="Helical" evidence="6">
    <location>
        <begin position="399"/>
        <end position="421"/>
    </location>
</feature>
<feature type="transmembrane region" description="Helical" evidence="6">
    <location>
        <begin position="57"/>
        <end position="78"/>
    </location>
</feature>
<dbReference type="InterPro" id="IPR050495">
    <property type="entry name" value="ATG22/LtaA_families"/>
</dbReference>
<reference evidence="8 9" key="1">
    <citation type="submission" date="2013-09" db="EMBL/GenBank/DDBJ databases">
        <title>Genome sequencing of Phaeobacter antarcticus sp. nov. SM1211.</title>
        <authorList>
            <person name="Zhang X.-Y."/>
            <person name="Liu C."/>
            <person name="Chen X.-L."/>
            <person name="Xie B.-B."/>
            <person name="Qin Q.-L."/>
            <person name="Rong J.-C."/>
            <person name="Zhang Y.-Z."/>
        </authorList>
    </citation>
    <scope>NUCLEOTIDE SEQUENCE [LARGE SCALE GENOMIC DNA]</scope>
    <source>
        <strain evidence="8 9">SM1211</strain>
    </source>
</reference>
<evidence type="ECO:0000259" key="7">
    <source>
        <dbReference type="PROSITE" id="PS50850"/>
    </source>
</evidence>
<gene>
    <name evidence="8" type="ORF">P775_20240</name>
</gene>
<dbReference type="GO" id="GO:0012505">
    <property type="term" value="C:endomembrane system"/>
    <property type="evidence" value="ECO:0007669"/>
    <property type="project" value="UniProtKB-SubCell"/>
</dbReference>
<dbReference type="SUPFAM" id="SSF103473">
    <property type="entry name" value="MFS general substrate transporter"/>
    <property type="match status" value="1"/>
</dbReference>
<feature type="transmembrane region" description="Helical" evidence="6">
    <location>
        <begin position="427"/>
        <end position="446"/>
    </location>
</feature>
<keyword evidence="9" id="KW-1185">Reference proteome</keyword>
<feature type="domain" description="Major facilitator superfamily (MFS) profile" evidence="7">
    <location>
        <begin position="257"/>
        <end position="454"/>
    </location>
</feature>
<comment type="caution">
    <text evidence="8">The sequence shown here is derived from an EMBL/GenBank/DDBJ whole genome shotgun (WGS) entry which is preliminary data.</text>
</comment>
<protein>
    <submittedName>
        <fullName evidence="8">MFS transporter</fullName>
    </submittedName>
</protein>
<evidence type="ECO:0000256" key="5">
    <source>
        <dbReference type="ARBA" id="ARBA00023136"/>
    </source>
</evidence>
<dbReference type="EMBL" id="AWWI01000126">
    <property type="protein sequence ID" value="PIL18284.1"/>
    <property type="molecule type" value="Genomic_DNA"/>
</dbReference>
<feature type="transmembrane region" description="Helical" evidence="6">
    <location>
        <begin position="323"/>
        <end position="341"/>
    </location>
</feature>
<keyword evidence="5 6" id="KW-0472">Membrane</keyword>
<dbReference type="GO" id="GO:0022857">
    <property type="term" value="F:transmembrane transporter activity"/>
    <property type="evidence" value="ECO:0007669"/>
    <property type="project" value="InterPro"/>
</dbReference>
<evidence type="ECO:0000256" key="2">
    <source>
        <dbReference type="ARBA" id="ARBA00022448"/>
    </source>
</evidence>
<accession>A0A2G8R9R6</accession>
<dbReference type="InterPro" id="IPR020846">
    <property type="entry name" value="MFS_dom"/>
</dbReference>
<dbReference type="PANTHER" id="PTHR23519">
    <property type="entry name" value="AUTOPHAGY-RELATED PROTEIN 22"/>
    <property type="match status" value="1"/>
</dbReference>
<dbReference type="RefSeq" id="WP_099912529.1">
    <property type="nucleotide sequence ID" value="NZ_AWWI01000126.1"/>
</dbReference>
<dbReference type="InterPro" id="IPR036259">
    <property type="entry name" value="MFS_trans_sf"/>
</dbReference>
<proteinExistence type="predicted"/>
<evidence type="ECO:0000313" key="9">
    <source>
        <dbReference type="Proteomes" id="UP000231259"/>
    </source>
</evidence>
<evidence type="ECO:0000256" key="1">
    <source>
        <dbReference type="ARBA" id="ARBA00004127"/>
    </source>
</evidence>
<dbReference type="InterPro" id="IPR024671">
    <property type="entry name" value="Atg22-like"/>
</dbReference>
<dbReference type="OrthoDB" id="9768783at2"/>
<feature type="transmembrane region" description="Helical" evidence="6">
    <location>
        <begin position="156"/>
        <end position="176"/>
    </location>
</feature>
<dbReference type="Proteomes" id="UP000231259">
    <property type="component" value="Unassembled WGS sequence"/>
</dbReference>
<evidence type="ECO:0000256" key="3">
    <source>
        <dbReference type="ARBA" id="ARBA00022692"/>
    </source>
</evidence>